<gene>
    <name evidence="1" type="ORF">A33I_11935</name>
</gene>
<evidence type="ECO:0000313" key="2">
    <source>
        <dbReference type="Proteomes" id="UP000017170"/>
    </source>
</evidence>
<evidence type="ECO:0008006" key="3">
    <source>
        <dbReference type="Google" id="ProtNLM"/>
    </source>
</evidence>
<sequence>MIVTTARKQASKLEGKAKEVASHLNGLFIKRDDASVDELLNTHKSKVIVVAKSRLTLYTEDRMEPFFYHPSSAMFRVKQWLRGMRDPLVDVADLKEGMSFLDCTLGLASDSLMAKLAVGEKGCVTGLEANREAAYIVKEGLKEWQEGPKEMIKRMREINVIHTHHLPYLQQASSSSIDVVYFDPMFEVHVETSAGIKGLKGIACHDDIDEEVLFHAKRVAKKKVVLKDHWQSERFNKFGFKQMKRQHAAFHYGFIDVTTNRGV</sequence>
<dbReference type="Proteomes" id="UP000017170">
    <property type="component" value="Unassembled WGS sequence"/>
</dbReference>
<keyword evidence="2" id="KW-1185">Reference proteome</keyword>
<proteinExistence type="predicted"/>
<comment type="caution">
    <text evidence="1">The sequence shown here is derived from an EMBL/GenBank/DDBJ whole genome shotgun (WGS) entry which is preliminary data.</text>
</comment>
<evidence type="ECO:0000313" key="1">
    <source>
        <dbReference type="EMBL" id="ERN53339.1"/>
    </source>
</evidence>
<protein>
    <recommendedName>
        <fullName evidence="3">SAM-dependent methyltransferase</fullName>
    </recommendedName>
</protein>
<dbReference type="EMBL" id="ATAE01000026">
    <property type="protein sequence ID" value="ERN53339.1"/>
    <property type="molecule type" value="Genomic_DNA"/>
</dbReference>
<dbReference type="Gene3D" id="3.40.50.150">
    <property type="entry name" value="Vaccinia Virus protein VP39"/>
    <property type="match status" value="1"/>
</dbReference>
<name>U6SNS1_9BACI</name>
<dbReference type="PANTHER" id="PTHR36112:SF1">
    <property type="entry name" value="RIBOSOMAL RNA SMALL SUBUNIT METHYLTRANSFERASE J"/>
    <property type="match status" value="1"/>
</dbReference>
<dbReference type="PANTHER" id="PTHR36112">
    <property type="entry name" value="RIBOSOMAL RNA SMALL SUBUNIT METHYLTRANSFERASE J"/>
    <property type="match status" value="1"/>
</dbReference>
<organism evidence="1 2">
    <name type="scientific">Alkalihalophilus marmarensis DSM 21297</name>
    <dbReference type="NCBI Taxonomy" id="1188261"/>
    <lineage>
        <taxon>Bacteria</taxon>
        <taxon>Bacillati</taxon>
        <taxon>Bacillota</taxon>
        <taxon>Bacilli</taxon>
        <taxon>Bacillales</taxon>
        <taxon>Bacillaceae</taxon>
        <taxon>Alkalihalophilus</taxon>
    </lineage>
</organism>
<dbReference type="AlphaFoldDB" id="U6SNS1"/>
<dbReference type="Pfam" id="PF04445">
    <property type="entry name" value="SAM_MT"/>
    <property type="match status" value="1"/>
</dbReference>
<dbReference type="SUPFAM" id="SSF53335">
    <property type="entry name" value="S-adenosyl-L-methionine-dependent methyltransferases"/>
    <property type="match status" value="1"/>
</dbReference>
<dbReference type="InterPro" id="IPR007536">
    <property type="entry name" value="16SrRNA_methylTrfase_J"/>
</dbReference>
<dbReference type="RefSeq" id="WP_022628105.1">
    <property type="nucleotide sequence ID" value="NZ_ATAE01000026.1"/>
</dbReference>
<dbReference type="GO" id="GO:0008990">
    <property type="term" value="F:rRNA (guanine-N2-)-methyltransferase activity"/>
    <property type="evidence" value="ECO:0007669"/>
    <property type="project" value="InterPro"/>
</dbReference>
<dbReference type="PATRIC" id="fig|1188261.3.peg.1826"/>
<dbReference type="InterPro" id="IPR029063">
    <property type="entry name" value="SAM-dependent_MTases_sf"/>
</dbReference>
<accession>U6SNS1</accession>
<reference evidence="1 2" key="1">
    <citation type="journal article" date="2013" name="Genome Announc.">
        <title>Genome Sequence of the Extreme Obligate Alkaliphile Bacillus marmarensis Strain DSM 21297.</title>
        <authorList>
            <person name="Wernick D.G."/>
            <person name="Choi K.Y."/>
            <person name="Tat C.A."/>
            <person name="Lafontaine Rivera J.G."/>
            <person name="Liao J.C."/>
        </authorList>
    </citation>
    <scope>NUCLEOTIDE SEQUENCE [LARGE SCALE GENOMIC DNA]</scope>
    <source>
        <strain evidence="1 2">DSM 21297</strain>
    </source>
</reference>